<dbReference type="Pfam" id="PF13557">
    <property type="entry name" value="Phenol_MetA_deg"/>
    <property type="match status" value="1"/>
</dbReference>
<accession>A0A5D0G1X0</accession>
<protein>
    <submittedName>
        <fullName evidence="1">Transporter</fullName>
    </submittedName>
</protein>
<proteinExistence type="predicted"/>
<keyword evidence="2" id="KW-1185">Reference proteome</keyword>
<comment type="caution">
    <text evidence="1">The sequence shown here is derived from an EMBL/GenBank/DDBJ whole genome shotgun (WGS) entry which is preliminary data.</text>
</comment>
<dbReference type="Proteomes" id="UP000324550">
    <property type="component" value="Unassembled WGS sequence"/>
</dbReference>
<organism evidence="1 2">
    <name type="scientific">Formosa maritima</name>
    <dbReference type="NCBI Taxonomy" id="2592046"/>
    <lineage>
        <taxon>Bacteria</taxon>
        <taxon>Pseudomonadati</taxon>
        <taxon>Bacteroidota</taxon>
        <taxon>Flavobacteriia</taxon>
        <taxon>Flavobacteriales</taxon>
        <taxon>Flavobacteriaceae</taxon>
        <taxon>Formosa</taxon>
    </lineage>
</organism>
<dbReference type="InterPro" id="IPR025737">
    <property type="entry name" value="FApF"/>
</dbReference>
<evidence type="ECO:0000313" key="2">
    <source>
        <dbReference type="Proteomes" id="UP000324550"/>
    </source>
</evidence>
<gene>
    <name evidence="1" type="ORF">FVF61_13280</name>
</gene>
<dbReference type="EMBL" id="VSFC01000062">
    <property type="protein sequence ID" value="TYA52309.1"/>
    <property type="molecule type" value="Genomic_DNA"/>
</dbReference>
<evidence type="ECO:0000313" key="1">
    <source>
        <dbReference type="EMBL" id="TYA52309.1"/>
    </source>
</evidence>
<name>A0A5D0G1X0_9FLAO</name>
<dbReference type="AlphaFoldDB" id="A0A5D0G1X0"/>
<reference evidence="1 2" key="1">
    <citation type="submission" date="2019-08" db="EMBL/GenBank/DDBJ databases">
        <title>Formosa sediminis sp. nov., isolated from marine sediment.</title>
        <authorList>
            <person name="Cao W.R."/>
        </authorList>
    </citation>
    <scope>NUCLEOTIDE SEQUENCE [LARGE SCALE GENOMIC DNA]</scope>
    <source>
        <strain evidence="1 2">1494</strain>
    </source>
</reference>
<dbReference type="OrthoDB" id="1014491at2"/>
<sequence length="278" mass="31162">MKILQKLYTLMKLTFKNTAIGLLFFTIKTMSFSQEQEFLAPLITDRPDQTESANVVSKGTFQLETGTSYETYKNNNILTKNFTYNTTLLRYGLLDNFELRIGWDFVEGKTKINNQTTNNVSSGFSPLLLGVKTSIAKENGWLPKIGLIGHLYLPFTAGSDYKPETSGIEFRFAFAHTLSEKSSLSYNLGASWGNDSPEASYVYTIAYGYSITEKIGTYAELYGDFPENSKANHLWDAGFTYLINYNLQLDATVGTSITKGQDLLLSTGVSYRIPKKDN</sequence>